<protein>
    <submittedName>
        <fullName evidence="1">Uncharacterized protein</fullName>
    </submittedName>
</protein>
<keyword evidence="2" id="KW-1185">Reference proteome</keyword>
<gene>
    <name evidence="1" type="ORF">BDN72DRAFT_755377</name>
</gene>
<name>A0ACD3BE96_9AGAR</name>
<proteinExistence type="predicted"/>
<dbReference type="EMBL" id="ML208260">
    <property type="protein sequence ID" value="TFK76510.1"/>
    <property type="molecule type" value="Genomic_DNA"/>
</dbReference>
<accession>A0ACD3BE96</accession>
<evidence type="ECO:0000313" key="1">
    <source>
        <dbReference type="EMBL" id="TFK76510.1"/>
    </source>
</evidence>
<evidence type="ECO:0000313" key="2">
    <source>
        <dbReference type="Proteomes" id="UP000308600"/>
    </source>
</evidence>
<organism evidence="1 2">
    <name type="scientific">Pluteus cervinus</name>
    <dbReference type="NCBI Taxonomy" id="181527"/>
    <lineage>
        <taxon>Eukaryota</taxon>
        <taxon>Fungi</taxon>
        <taxon>Dikarya</taxon>
        <taxon>Basidiomycota</taxon>
        <taxon>Agaricomycotina</taxon>
        <taxon>Agaricomycetes</taxon>
        <taxon>Agaricomycetidae</taxon>
        <taxon>Agaricales</taxon>
        <taxon>Pluteineae</taxon>
        <taxon>Pluteaceae</taxon>
        <taxon>Pluteus</taxon>
    </lineage>
</organism>
<sequence>MSHFLPTRASPPPKANSVYSSELAHAYPPELDNLTQEEIRLIDAVIDRAGPDATTFLTVFKAYNDVLTAEGLDPREVVFYGKLLKLGTLRGRNWGEKWRMVKDHNSSGINPRPVQSASKHYTGGGLSKQPLQTPQASGSDSEETNTEADRDVVPTHPRYTRTHALSHHLRPPSPSENSTDIGSFALLSAPNRFRNYHDSQSENTEERVPSTTPPSYSAAVRHPVTAIPEKSNSVRRLLALAATISESNQPPRAVTSPPRTKVRQGRQPQKSNAINDDDAWKKIQWQRDEEDADKFYEESLLLRCWNVWRQGYEWIRSTHEQVEEARQNLELRVAFRRWLVLYYSRQENTLQMSRQADARYLRLFLTVWRSKWKERKQAAWRRQMRNNMKIVRGRHDLNLQRALFVRWSNAYQMSCLEKELKARWLSKYLDRWKTRCSEIQSLDHIASQVAVANENKSVRQHFNLWRRMLLLKDIERHMTEVVRVRRLAFFMTVWQRRLERFTAASRYYEVSLQRRVLRKWEGAHNHVQAMEVRVQRYLVRQDAVLMRAVMRVWIAHERGKRFEHLRSAKLQRSAWRIWNQRFESHRQDERNAVAFSQRPASSTALVAFHTWWNATRSHQSVLSEATHYHQSRLLSSQFTRWQARLKHNREMVQIADSLALRQVLQAWRLRLSEKQRQRKLIAYQKSKEQKIFRVWYLRTQDSRRLRLCEQDIRMRMNQRIVNTALHKWESRVTEIKAREDLVARHRERNTQRRAFAHWTTICLKHVKRLDLLESQLIVKQKEFVNTTFCRWFAAARAAAEMKRLLAEQQEEARLATLKAAWDKWRERFIAERLAPKEIEVRELMQRNLAFRMFGVWHSRTRSLPAVHLYAKNTKARYFQVWLEAVPQAQKARKHYSKVMFCNYLGLLCSSSDHLQAILAKYLQVWLQKYRQKMAARAVNRARYLRLSTNAPRNSAGVRYPVSRPLPSQEDDSTTTAEEESETEDGGTAVQPSISAFLAPKNRERTADKPKEEPKSRRADEETEPFRRKAPSQIASSGKGEVASRGRFWQELQQIRSKSRPPSETASTSTRR</sequence>
<reference evidence="1 2" key="1">
    <citation type="journal article" date="2019" name="Nat. Ecol. Evol.">
        <title>Megaphylogeny resolves global patterns of mushroom evolution.</title>
        <authorList>
            <person name="Varga T."/>
            <person name="Krizsan K."/>
            <person name="Foldi C."/>
            <person name="Dima B."/>
            <person name="Sanchez-Garcia M."/>
            <person name="Sanchez-Ramirez S."/>
            <person name="Szollosi G.J."/>
            <person name="Szarkandi J.G."/>
            <person name="Papp V."/>
            <person name="Albert L."/>
            <person name="Andreopoulos W."/>
            <person name="Angelini C."/>
            <person name="Antonin V."/>
            <person name="Barry K.W."/>
            <person name="Bougher N.L."/>
            <person name="Buchanan P."/>
            <person name="Buyck B."/>
            <person name="Bense V."/>
            <person name="Catcheside P."/>
            <person name="Chovatia M."/>
            <person name="Cooper J."/>
            <person name="Damon W."/>
            <person name="Desjardin D."/>
            <person name="Finy P."/>
            <person name="Geml J."/>
            <person name="Haridas S."/>
            <person name="Hughes K."/>
            <person name="Justo A."/>
            <person name="Karasinski D."/>
            <person name="Kautmanova I."/>
            <person name="Kiss B."/>
            <person name="Kocsube S."/>
            <person name="Kotiranta H."/>
            <person name="LaButti K.M."/>
            <person name="Lechner B.E."/>
            <person name="Liimatainen K."/>
            <person name="Lipzen A."/>
            <person name="Lukacs Z."/>
            <person name="Mihaltcheva S."/>
            <person name="Morgado L.N."/>
            <person name="Niskanen T."/>
            <person name="Noordeloos M.E."/>
            <person name="Ohm R.A."/>
            <person name="Ortiz-Santana B."/>
            <person name="Ovrebo C."/>
            <person name="Racz N."/>
            <person name="Riley R."/>
            <person name="Savchenko A."/>
            <person name="Shiryaev A."/>
            <person name="Soop K."/>
            <person name="Spirin V."/>
            <person name="Szebenyi C."/>
            <person name="Tomsovsky M."/>
            <person name="Tulloss R.E."/>
            <person name="Uehling J."/>
            <person name="Grigoriev I.V."/>
            <person name="Vagvolgyi C."/>
            <person name="Papp T."/>
            <person name="Martin F.M."/>
            <person name="Miettinen O."/>
            <person name="Hibbett D.S."/>
            <person name="Nagy L.G."/>
        </authorList>
    </citation>
    <scope>NUCLEOTIDE SEQUENCE [LARGE SCALE GENOMIC DNA]</scope>
    <source>
        <strain evidence="1 2">NL-1719</strain>
    </source>
</reference>
<dbReference type="Proteomes" id="UP000308600">
    <property type="component" value="Unassembled WGS sequence"/>
</dbReference>